<feature type="transmembrane region" description="Helical" evidence="7">
    <location>
        <begin position="118"/>
        <end position="136"/>
    </location>
</feature>
<dbReference type="InterPro" id="IPR042094">
    <property type="entry name" value="T2SS_GspF_sf"/>
</dbReference>
<evidence type="ECO:0000256" key="6">
    <source>
        <dbReference type="ARBA" id="ARBA00023136"/>
    </source>
</evidence>
<comment type="caution">
    <text evidence="9">The sequence shown here is derived from an EMBL/GenBank/DDBJ whole genome shotgun (WGS) entry which is preliminary data.</text>
</comment>
<feature type="domain" description="Type II secretion system protein GspF" evidence="8">
    <location>
        <begin position="22"/>
        <end position="142"/>
    </location>
</feature>
<evidence type="ECO:0000313" key="9">
    <source>
        <dbReference type="EMBL" id="HJF30594.1"/>
    </source>
</evidence>
<dbReference type="Gene3D" id="1.20.81.30">
    <property type="entry name" value="Type II secretion system (T2SS), domain F"/>
    <property type="match status" value="2"/>
</dbReference>
<keyword evidence="6 7" id="KW-0472">Membrane</keyword>
<name>A0A921FW68_SPOPS</name>
<reference evidence="9" key="2">
    <citation type="submission" date="2021-09" db="EMBL/GenBank/DDBJ databases">
        <authorList>
            <person name="Gilroy R."/>
        </authorList>
    </citation>
    <scope>NUCLEOTIDE SEQUENCE</scope>
    <source>
        <strain evidence="9">CHK171-7178</strain>
    </source>
</reference>
<evidence type="ECO:0000256" key="3">
    <source>
        <dbReference type="ARBA" id="ARBA00022475"/>
    </source>
</evidence>
<proteinExistence type="inferred from homology"/>
<organism evidence="9 10">
    <name type="scientific">Sporosarcina psychrophila</name>
    <name type="common">Bacillus psychrophilus</name>
    <dbReference type="NCBI Taxonomy" id="1476"/>
    <lineage>
        <taxon>Bacteria</taxon>
        <taxon>Bacillati</taxon>
        <taxon>Bacillota</taxon>
        <taxon>Bacilli</taxon>
        <taxon>Bacillales</taxon>
        <taxon>Caryophanaceae</taxon>
        <taxon>Sporosarcina</taxon>
    </lineage>
</organism>
<evidence type="ECO:0000259" key="8">
    <source>
        <dbReference type="Pfam" id="PF00482"/>
    </source>
</evidence>
<dbReference type="NCBIfam" id="NF041012">
    <property type="entry name" value="T4P_ComGB"/>
    <property type="match status" value="1"/>
</dbReference>
<sequence length="351" mass="39085">MNKRIRKLPFSKKEVLQSRPVFLERLSVLLMEGYTFHDAVTLLLPHHIKNYNPMLEEMDNDFKNGLSVTHILARFGFSSGTLLPIAIAEMDGRVAQALSGMASRMRKTEENRKKLKNLLIYPIILFIIIAALLIAFRRFFLPNMEALAISRKGEGNGFVSILPSLVTKIPDFIISAVLVSAFLSIICITIYKKLAPETKIRVMMAIPLAGTLFSLIKTRDFSSEIGGLLQSGLSLQNALDVLINQDLDVILSEIAKKVREQVVYGDSFHTAVGRTEGLMIQLSAFAKHGSDSGYLPKELQIYSEHLSETINEKLTKALSMLQPALFSIIAICILAAYLALLLPVYGMMDKI</sequence>
<feature type="transmembrane region" description="Helical" evidence="7">
    <location>
        <begin position="172"/>
        <end position="191"/>
    </location>
</feature>
<evidence type="ECO:0000313" key="10">
    <source>
        <dbReference type="Proteomes" id="UP000698173"/>
    </source>
</evidence>
<keyword evidence="4 7" id="KW-0812">Transmembrane</keyword>
<evidence type="ECO:0000256" key="4">
    <source>
        <dbReference type="ARBA" id="ARBA00022692"/>
    </source>
</evidence>
<protein>
    <submittedName>
        <fullName evidence="9">Type II secretion system F family protein</fullName>
    </submittedName>
</protein>
<dbReference type="PANTHER" id="PTHR30012:SF0">
    <property type="entry name" value="TYPE II SECRETION SYSTEM PROTEIN F-RELATED"/>
    <property type="match status" value="1"/>
</dbReference>
<dbReference type="InterPro" id="IPR047692">
    <property type="entry name" value="T4P_ComGB"/>
</dbReference>
<dbReference type="PANTHER" id="PTHR30012">
    <property type="entry name" value="GENERAL SECRETION PATHWAY PROTEIN"/>
    <property type="match status" value="1"/>
</dbReference>
<dbReference type="Proteomes" id="UP000698173">
    <property type="component" value="Unassembled WGS sequence"/>
</dbReference>
<dbReference type="InterPro" id="IPR003004">
    <property type="entry name" value="GspF/PilC"/>
</dbReference>
<dbReference type="GO" id="GO:0005886">
    <property type="term" value="C:plasma membrane"/>
    <property type="evidence" value="ECO:0007669"/>
    <property type="project" value="UniProtKB-SubCell"/>
</dbReference>
<feature type="transmembrane region" description="Helical" evidence="7">
    <location>
        <begin position="324"/>
        <end position="345"/>
    </location>
</feature>
<evidence type="ECO:0000256" key="1">
    <source>
        <dbReference type="ARBA" id="ARBA00004651"/>
    </source>
</evidence>
<accession>A0A921FW68</accession>
<dbReference type="AlphaFoldDB" id="A0A921FW68"/>
<dbReference type="Pfam" id="PF00482">
    <property type="entry name" value="T2SSF"/>
    <property type="match status" value="2"/>
</dbReference>
<reference evidence="9" key="1">
    <citation type="journal article" date="2021" name="PeerJ">
        <title>Extensive microbial diversity within the chicken gut microbiome revealed by metagenomics and culture.</title>
        <authorList>
            <person name="Gilroy R."/>
            <person name="Ravi A."/>
            <person name="Getino M."/>
            <person name="Pursley I."/>
            <person name="Horton D.L."/>
            <person name="Alikhan N.F."/>
            <person name="Baker D."/>
            <person name="Gharbi K."/>
            <person name="Hall N."/>
            <person name="Watson M."/>
            <person name="Adriaenssens E.M."/>
            <person name="Foster-Nyarko E."/>
            <person name="Jarju S."/>
            <person name="Secka A."/>
            <person name="Antonio M."/>
            <person name="Oren A."/>
            <person name="Chaudhuri R.R."/>
            <person name="La Ragione R."/>
            <person name="Hildebrand F."/>
            <person name="Pallen M.J."/>
        </authorList>
    </citation>
    <scope>NUCLEOTIDE SEQUENCE</scope>
    <source>
        <strain evidence="9">CHK171-7178</strain>
    </source>
</reference>
<evidence type="ECO:0000256" key="7">
    <source>
        <dbReference type="SAM" id="Phobius"/>
    </source>
</evidence>
<dbReference type="EMBL" id="DYWT01000035">
    <property type="protein sequence ID" value="HJF30594.1"/>
    <property type="molecule type" value="Genomic_DNA"/>
</dbReference>
<keyword evidence="5 7" id="KW-1133">Transmembrane helix</keyword>
<evidence type="ECO:0000256" key="2">
    <source>
        <dbReference type="ARBA" id="ARBA00005745"/>
    </source>
</evidence>
<keyword evidence="3" id="KW-1003">Cell membrane</keyword>
<dbReference type="PRINTS" id="PR00812">
    <property type="entry name" value="BCTERIALGSPF"/>
</dbReference>
<dbReference type="InterPro" id="IPR018076">
    <property type="entry name" value="T2SS_GspF_dom"/>
</dbReference>
<feature type="domain" description="Type II secretion system protein GspF" evidence="8">
    <location>
        <begin position="221"/>
        <end position="343"/>
    </location>
</feature>
<evidence type="ECO:0000256" key="5">
    <source>
        <dbReference type="ARBA" id="ARBA00022989"/>
    </source>
</evidence>
<comment type="subcellular location">
    <subcellularLocation>
        <location evidence="1">Cell membrane</location>
        <topology evidence="1">Multi-pass membrane protein</topology>
    </subcellularLocation>
</comment>
<comment type="similarity">
    <text evidence="2">Belongs to the GSP F family.</text>
</comment>
<gene>
    <name evidence="9" type="ORF">K8V56_02295</name>
</gene>